<reference evidence="3 4" key="1">
    <citation type="journal article" date="2016" name="Int. J. Syst. Evol. Microbiol.">
        <title>Oceanobacillus halophilus sp. nov., a novel moderately halophilic bacterium from a hypersaline lake.</title>
        <authorList>
            <person name="Amoozegar M.A."/>
            <person name="Bagheri M."/>
            <person name="Makhdoumi A."/>
            <person name="Nikou M.M."/>
            <person name="Fazeli S.A.S."/>
            <person name="Schumann P."/>
            <person name="Sproer C."/>
            <person name="Sanchez-Porro C."/>
            <person name="Ventosa A."/>
        </authorList>
    </citation>
    <scope>NUCLEOTIDE SEQUENCE [LARGE SCALE GENOMIC DNA]</scope>
    <source>
        <strain evidence="3 4">DSM 23996</strain>
    </source>
</reference>
<evidence type="ECO:0000313" key="4">
    <source>
        <dbReference type="Proteomes" id="UP000269301"/>
    </source>
</evidence>
<dbReference type="Gene3D" id="3.40.50.1240">
    <property type="entry name" value="Phosphoglycerate mutase-like"/>
    <property type="match status" value="1"/>
</dbReference>
<feature type="binding site" evidence="2">
    <location>
        <begin position="8"/>
        <end position="15"/>
    </location>
    <ligand>
        <name>substrate</name>
    </ligand>
</feature>
<dbReference type="SMART" id="SM00855">
    <property type="entry name" value="PGAM"/>
    <property type="match status" value="1"/>
</dbReference>
<accession>A0A495A1Y1</accession>
<dbReference type="OrthoDB" id="9782128at2"/>
<feature type="binding site" evidence="2">
    <location>
        <position position="58"/>
    </location>
    <ligand>
        <name>substrate</name>
    </ligand>
</feature>
<evidence type="ECO:0000256" key="2">
    <source>
        <dbReference type="PIRSR" id="PIRSR613078-2"/>
    </source>
</evidence>
<feature type="active site" description="Tele-phosphohistidine intermediate" evidence="1">
    <location>
        <position position="9"/>
    </location>
</feature>
<name>A0A495A1Y1_9BACI</name>
<dbReference type="AlphaFoldDB" id="A0A495A1Y1"/>
<proteinExistence type="predicted"/>
<dbReference type="PANTHER" id="PTHR48100">
    <property type="entry name" value="BROAD-SPECIFICITY PHOSPHATASE YOR283W-RELATED"/>
    <property type="match status" value="1"/>
</dbReference>
<protein>
    <submittedName>
        <fullName evidence="3">Histidine phosphatase family protein</fullName>
    </submittedName>
</protein>
<dbReference type="GO" id="GO:0005737">
    <property type="term" value="C:cytoplasm"/>
    <property type="evidence" value="ECO:0007669"/>
    <property type="project" value="TreeGrafter"/>
</dbReference>
<evidence type="ECO:0000256" key="1">
    <source>
        <dbReference type="PIRSR" id="PIRSR613078-1"/>
    </source>
</evidence>
<organism evidence="3 4">
    <name type="scientific">Oceanobacillus halophilus</name>
    <dbReference type="NCBI Taxonomy" id="930130"/>
    <lineage>
        <taxon>Bacteria</taxon>
        <taxon>Bacillati</taxon>
        <taxon>Bacillota</taxon>
        <taxon>Bacilli</taxon>
        <taxon>Bacillales</taxon>
        <taxon>Bacillaceae</taxon>
        <taxon>Oceanobacillus</taxon>
    </lineage>
</organism>
<dbReference type="SUPFAM" id="SSF53254">
    <property type="entry name" value="Phosphoglycerate mutase-like"/>
    <property type="match status" value="1"/>
</dbReference>
<evidence type="ECO:0000313" key="3">
    <source>
        <dbReference type="EMBL" id="RKQ32939.1"/>
    </source>
</evidence>
<dbReference type="GO" id="GO:0016791">
    <property type="term" value="F:phosphatase activity"/>
    <property type="evidence" value="ECO:0007669"/>
    <property type="project" value="TreeGrafter"/>
</dbReference>
<gene>
    <name evidence="3" type="ORF">D8M06_11095</name>
</gene>
<dbReference type="EMBL" id="RBZP01000008">
    <property type="protein sequence ID" value="RKQ32939.1"/>
    <property type="molecule type" value="Genomic_DNA"/>
</dbReference>
<sequence>MTTICFIRHGETDWNSVGRLQGRADIPLNHNGRKQANLCGSFLKNTEYDLLITSPLKRAKETADIINSHLNLPFIVMDNFIERSFGDAEGMTYEERRNKYPETHIPNQEEQSIFLERIMKALEEVNQAYPNKRILLISHGAVINAILSTLSEGKIGTKKTPLMNGCLSNIHYVNEQWKIKDYNQNHHLE</sequence>
<dbReference type="GO" id="GO:0006003">
    <property type="term" value="P:fructose 2,6-bisphosphate metabolic process"/>
    <property type="evidence" value="ECO:0007669"/>
    <property type="project" value="InterPro"/>
</dbReference>
<dbReference type="Pfam" id="PF00300">
    <property type="entry name" value="His_Phos_1"/>
    <property type="match status" value="1"/>
</dbReference>
<dbReference type="GO" id="GO:0005524">
    <property type="term" value="F:ATP binding"/>
    <property type="evidence" value="ECO:0007669"/>
    <property type="project" value="InterPro"/>
</dbReference>
<dbReference type="RefSeq" id="WP_121204476.1">
    <property type="nucleotide sequence ID" value="NZ_RBZP01000008.1"/>
</dbReference>
<dbReference type="InterPro" id="IPR050275">
    <property type="entry name" value="PGM_Phosphatase"/>
</dbReference>
<dbReference type="CDD" id="cd07067">
    <property type="entry name" value="HP_PGM_like"/>
    <property type="match status" value="1"/>
</dbReference>
<dbReference type="Proteomes" id="UP000269301">
    <property type="component" value="Unassembled WGS sequence"/>
</dbReference>
<dbReference type="InterPro" id="IPR029033">
    <property type="entry name" value="His_PPase_superfam"/>
</dbReference>
<dbReference type="PRINTS" id="PR00991">
    <property type="entry name" value="6PFRUCTKNASE"/>
</dbReference>
<feature type="active site" description="Proton donor/acceptor" evidence="1">
    <location>
        <position position="82"/>
    </location>
</feature>
<comment type="caution">
    <text evidence="3">The sequence shown here is derived from an EMBL/GenBank/DDBJ whole genome shotgun (WGS) entry which is preliminary data.</text>
</comment>
<dbReference type="InterPro" id="IPR003094">
    <property type="entry name" value="6Pfruct_kin"/>
</dbReference>
<dbReference type="PANTHER" id="PTHR48100:SF59">
    <property type="entry name" value="ADENOSYLCOBALAMIN_ALPHA-RIBAZOLE PHOSPHATASE"/>
    <property type="match status" value="1"/>
</dbReference>
<keyword evidence="4" id="KW-1185">Reference proteome</keyword>
<dbReference type="InterPro" id="IPR013078">
    <property type="entry name" value="His_Pase_superF_clade-1"/>
</dbReference>